<dbReference type="GO" id="GO:0016787">
    <property type="term" value="F:hydrolase activity"/>
    <property type="evidence" value="ECO:0007669"/>
    <property type="project" value="UniProtKB-KW"/>
</dbReference>
<dbReference type="AlphaFoldDB" id="A0A1M7T9Q8"/>
<keyword evidence="7" id="KW-1185">Reference proteome</keyword>
<feature type="domain" description="Metallo-beta-lactamase" evidence="5">
    <location>
        <begin position="18"/>
        <end position="184"/>
    </location>
</feature>
<evidence type="ECO:0000256" key="3">
    <source>
        <dbReference type="ARBA" id="ARBA00022801"/>
    </source>
</evidence>
<evidence type="ECO:0000256" key="2">
    <source>
        <dbReference type="ARBA" id="ARBA00022723"/>
    </source>
</evidence>
<dbReference type="Proteomes" id="UP000184207">
    <property type="component" value="Unassembled WGS sequence"/>
</dbReference>
<evidence type="ECO:0000256" key="4">
    <source>
        <dbReference type="ARBA" id="ARBA00022833"/>
    </source>
</evidence>
<dbReference type="InterPro" id="IPR036866">
    <property type="entry name" value="RibonucZ/Hydroxyglut_hydro"/>
</dbReference>
<dbReference type="Pfam" id="PF00753">
    <property type="entry name" value="Lactamase_B"/>
    <property type="match status" value="1"/>
</dbReference>
<dbReference type="Gene3D" id="3.60.15.10">
    <property type="entry name" value="Ribonuclease Z/Hydroxyacylglutathione hydrolase-like"/>
    <property type="match status" value="1"/>
</dbReference>
<protein>
    <submittedName>
        <fullName evidence="6">Glyoxylase, beta-lactamase superfamily II</fullName>
    </submittedName>
</protein>
<dbReference type="InterPro" id="IPR001279">
    <property type="entry name" value="Metallo-B-lactamas"/>
</dbReference>
<dbReference type="OrthoDB" id="9802248at2"/>
<dbReference type="RefSeq" id="WP_072760591.1">
    <property type="nucleotide sequence ID" value="NZ_FRDJ01000012.1"/>
</dbReference>
<dbReference type="EMBL" id="FRDJ01000012">
    <property type="protein sequence ID" value="SHN67458.1"/>
    <property type="molecule type" value="Genomic_DNA"/>
</dbReference>
<evidence type="ECO:0000313" key="6">
    <source>
        <dbReference type="EMBL" id="SHN67458.1"/>
    </source>
</evidence>
<reference evidence="7" key="1">
    <citation type="submission" date="2016-12" db="EMBL/GenBank/DDBJ databases">
        <authorList>
            <person name="Varghese N."/>
            <person name="Submissions S."/>
        </authorList>
    </citation>
    <scope>NUCLEOTIDE SEQUENCE [LARGE SCALE GENOMIC DNA]</scope>
    <source>
        <strain evidence="7">DSM 13020</strain>
    </source>
</reference>
<evidence type="ECO:0000313" key="7">
    <source>
        <dbReference type="Proteomes" id="UP000184207"/>
    </source>
</evidence>
<proteinExistence type="predicted"/>
<keyword evidence="3" id="KW-0378">Hydrolase</keyword>
<dbReference type="GO" id="GO:0046872">
    <property type="term" value="F:metal ion binding"/>
    <property type="evidence" value="ECO:0007669"/>
    <property type="project" value="UniProtKB-KW"/>
</dbReference>
<gene>
    <name evidence="6" type="ORF">SAMN02745226_01749</name>
</gene>
<evidence type="ECO:0000259" key="5">
    <source>
        <dbReference type="SMART" id="SM00849"/>
    </source>
</evidence>
<dbReference type="SUPFAM" id="SSF56281">
    <property type="entry name" value="Metallo-hydrolase/oxidoreductase"/>
    <property type="match status" value="1"/>
</dbReference>
<dbReference type="CDD" id="cd06262">
    <property type="entry name" value="metallo-hydrolase-like_MBL-fold"/>
    <property type="match status" value="1"/>
</dbReference>
<sequence>MKLSISELKVYKTSGEFETNTYVFTIDDITYVVDPGIGVGKYLGGVKCDVILTHGHYDHIAGLSELKHERIYISPEDSKALSDPSVNLSVLFDEPFSLDVNWYNVDEYFNTLFAPGHTNGSRIILFDGVIFTGDVVFSNSIGRVDLYIDEHDKVKMREEMKKTIYSLRKFLKTLPQDWYICPGHGEMVTIKRLFEINPFFK</sequence>
<keyword evidence="2" id="KW-0479">Metal-binding</keyword>
<dbReference type="InterPro" id="IPR051453">
    <property type="entry name" value="MBL_Glyoxalase_II"/>
</dbReference>
<comment type="cofactor">
    <cofactor evidence="1">
        <name>Zn(2+)</name>
        <dbReference type="ChEBI" id="CHEBI:29105"/>
    </cofactor>
</comment>
<name>A0A1M7T9Q8_FERGO</name>
<organism evidence="6 7">
    <name type="scientific">Fervidobacterium gondwanense DSM 13020</name>
    <dbReference type="NCBI Taxonomy" id="1121883"/>
    <lineage>
        <taxon>Bacteria</taxon>
        <taxon>Thermotogati</taxon>
        <taxon>Thermotogota</taxon>
        <taxon>Thermotogae</taxon>
        <taxon>Thermotogales</taxon>
        <taxon>Fervidobacteriaceae</taxon>
        <taxon>Fervidobacterium</taxon>
    </lineage>
</organism>
<dbReference type="SMART" id="SM00849">
    <property type="entry name" value="Lactamase_B"/>
    <property type="match status" value="1"/>
</dbReference>
<evidence type="ECO:0000256" key="1">
    <source>
        <dbReference type="ARBA" id="ARBA00001947"/>
    </source>
</evidence>
<dbReference type="PANTHER" id="PTHR46233">
    <property type="entry name" value="HYDROXYACYLGLUTATHIONE HYDROLASE GLOC"/>
    <property type="match status" value="1"/>
</dbReference>
<accession>A0A1M7T9Q8</accession>
<dbReference type="PANTHER" id="PTHR46233:SF3">
    <property type="entry name" value="HYDROXYACYLGLUTATHIONE HYDROLASE GLOC"/>
    <property type="match status" value="1"/>
</dbReference>
<dbReference type="STRING" id="1121883.SAMN02745226_01749"/>
<keyword evidence="4" id="KW-0862">Zinc</keyword>